<feature type="compositionally biased region" description="Basic and acidic residues" evidence="1">
    <location>
        <begin position="1"/>
        <end position="25"/>
    </location>
</feature>
<reference evidence="4" key="1">
    <citation type="journal article" date="2019" name="Int. J. Syst. Evol. Microbiol.">
        <title>The Global Catalogue of Microorganisms (GCM) 10K type strain sequencing project: providing services to taxonomists for standard genome sequencing and annotation.</title>
        <authorList>
            <consortium name="The Broad Institute Genomics Platform"/>
            <consortium name="The Broad Institute Genome Sequencing Center for Infectious Disease"/>
            <person name="Wu L."/>
            <person name="Ma J."/>
        </authorList>
    </citation>
    <scope>NUCLEOTIDE SEQUENCE [LARGE SCALE GENOMIC DNA]</scope>
    <source>
        <strain evidence="4">CGMCC 1.16619</strain>
    </source>
</reference>
<proteinExistence type="predicted"/>
<feature type="compositionally biased region" description="Basic and acidic residues" evidence="1">
    <location>
        <begin position="182"/>
        <end position="193"/>
    </location>
</feature>
<evidence type="ECO:0000313" key="4">
    <source>
        <dbReference type="Proteomes" id="UP001596114"/>
    </source>
</evidence>
<organism evidence="3 4">
    <name type="scientific">Rhodanobacter ginsengisoli</name>
    <dbReference type="NCBI Taxonomy" id="418646"/>
    <lineage>
        <taxon>Bacteria</taxon>
        <taxon>Pseudomonadati</taxon>
        <taxon>Pseudomonadota</taxon>
        <taxon>Gammaproteobacteria</taxon>
        <taxon>Lysobacterales</taxon>
        <taxon>Rhodanobacteraceae</taxon>
        <taxon>Rhodanobacter</taxon>
    </lineage>
</organism>
<feature type="region of interest" description="Disordered" evidence="1">
    <location>
        <begin position="1"/>
        <end position="26"/>
    </location>
</feature>
<evidence type="ECO:0000259" key="2">
    <source>
        <dbReference type="Pfam" id="PF05618"/>
    </source>
</evidence>
<name>A0ABW0QN36_9GAMM</name>
<dbReference type="InterPro" id="IPR021109">
    <property type="entry name" value="Peptidase_aspartic_dom_sf"/>
</dbReference>
<dbReference type="EMBL" id="JBHSNF010000002">
    <property type="protein sequence ID" value="MFC5526364.1"/>
    <property type="molecule type" value="Genomic_DNA"/>
</dbReference>
<dbReference type="RefSeq" id="WP_377319966.1">
    <property type="nucleotide sequence ID" value="NZ_JBHSNF010000002.1"/>
</dbReference>
<dbReference type="Pfam" id="PF05618">
    <property type="entry name" value="Zn_protease"/>
    <property type="match status" value="1"/>
</dbReference>
<evidence type="ECO:0000313" key="3">
    <source>
        <dbReference type="EMBL" id="MFC5526364.1"/>
    </source>
</evidence>
<evidence type="ECO:0000256" key="1">
    <source>
        <dbReference type="SAM" id="MobiDB-lite"/>
    </source>
</evidence>
<dbReference type="GO" id="GO:0006508">
    <property type="term" value="P:proteolysis"/>
    <property type="evidence" value="ECO:0007669"/>
    <property type="project" value="UniProtKB-KW"/>
</dbReference>
<dbReference type="PANTHER" id="PTHR38037">
    <property type="entry name" value="ZN_PROTEASE DOMAIN-CONTAINING PROTEIN"/>
    <property type="match status" value="1"/>
</dbReference>
<feature type="region of interest" description="Disordered" evidence="1">
    <location>
        <begin position="173"/>
        <end position="193"/>
    </location>
</feature>
<gene>
    <name evidence="3" type="ORF">ACFPPA_11535</name>
</gene>
<comment type="caution">
    <text evidence="3">The sequence shown here is derived from an EMBL/GenBank/DDBJ whole genome shotgun (WGS) entry which is preliminary data.</text>
</comment>
<dbReference type="Proteomes" id="UP001596114">
    <property type="component" value="Unassembled WGS sequence"/>
</dbReference>
<accession>A0ABW0QN36</accession>
<keyword evidence="4" id="KW-1185">Reference proteome</keyword>
<dbReference type="PANTHER" id="PTHR38037:SF2">
    <property type="entry name" value="ATP-DEPENDENT ZINC PROTEASE DOMAIN-CONTAINING PROTEIN-RELATED"/>
    <property type="match status" value="1"/>
</dbReference>
<dbReference type="GO" id="GO:0008233">
    <property type="term" value="F:peptidase activity"/>
    <property type="evidence" value="ECO:0007669"/>
    <property type="project" value="UniProtKB-KW"/>
</dbReference>
<feature type="domain" description="Retropepsin-like aspartic endopeptidase" evidence="2">
    <location>
        <begin position="40"/>
        <end position="172"/>
    </location>
</feature>
<dbReference type="SUPFAM" id="SSF50630">
    <property type="entry name" value="Acid proteases"/>
    <property type="match status" value="1"/>
</dbReference>
<keyword evidence="3" id="KW-0378">Hydrolase</keyword>
<protein>
    <submittedName>
        <fullName evidence="3">ATP-dependent zinc protease</fullName>
    </submittedName>
</protein>
<dbReference type="Gene3D" id="2.40.70.10">
    <property type="entry name" value="Acid Proteases"/>
    <property type="match status" value="1"/>
</dbReference>
<sequence>MGKPDGQPDSRVPDVHRRHSREGEVRGTATTLRSVGAKQVLGWKESVALPGLGDVRLLAKLDTGARTSALHAIDIRFGRSHGRPWVEFDLPDIDEPAAHHFRLPVLEHRKIRSSIGHSQIRPVVLLALNLAEQTWKTEVTLTDRSDMELPMLVGRSALKGRFLVDPARTRLASPRKVSTRAHGSESRGRFADR</sequence>
<keyword evidence="3" id="KW-0645">Protease</keyword>
<dbReference type="InterPro" id="IPR008503">
    <property type="entry name" value="Asp_endopeptidase"/>
</dbReference>